<feature type="region of interest" description="Disordered" evidence="1">
    <location>
        <begin position="91"/>
        <end position="111"/>
    </location>
</feature>
<keyword evidence="3" id="KW-1185">Reference proteome</keyword>
<name>A0AA35Q8B8_9HYPO</name>
<comment type="caution">
    <text evidence="2">The sequence shown here is derived from an EMBL/GenBank/DDBJ whole genome shotgun (WGS) entry which is preliminary data.</text>
</comment>
<organism evidence="2 3">
    <name type="scientific">Clonostachys chloroleuca</name>
    <dbReference type="NCBI Taxonomy" id="1926264"/>
    <lineage>
        <taxon>Eukaryota</taxon>
        <taxon>Fungi</taxon>
        <taxon>Dikarya</taxon>
        <taxon>Ascomycota</taxon>
        <taxon>Pezizomycotina</taxon>
        <taxon>Sordariomycetes</taxon>
        <taxon>Hypocreomycetidae</taxon>
        <taxon>Hypocreales</taxon>
        <taxon>Bionectriaceae</taxon>
        <taxon>Clonostachys</taxon>
    </lineage>
</organism>
<dbReference type="AlphaFoldDB" id="A0AA35Q8B8"/>
<feature type="compositionally biased region" description="Acidic residues" evidence="1">
    <location>
        <begin position="97"/>
        <end position="111"/>
    </location>
</feature>
<protein>
    <submittedName>
        <fullName evidence="2">Uncharacterized protein</fullName>
    </submittedName>
</protein>
<accession>A0AA35Q8B8</accession>
<gene>
    <name evidence="2" type="ORF">CCHLO57077_00005851</name>
</gene>
<evidence type="ECO:0000313" key="3">
    <source>
        <dbReference type="Proteomes" id="UP001160390"/>
    </source>
</evidence>
<evidence type="ECO:0000256" key="1">
    <source>
        <dbReference type="SAM" id="MobiDB-lite"/>
    </source>
</evidence>
<proteinExistence type="predicted"/>
<evidence type="ECO:0000313" key="2">
    <source>
        <dbReference type="EMBL" id="CAI6098102.1"/>
    </source>
</evidence>
<sequence>MSFVAIELGVDALRDSVSITVSGGVGVGCLTDVVACSVVELVAFLGNVAFKGKKGQRIVTVLKCVMVVGMGSGVFVTDVVQSRPVDVVQSGALGEEAPGEDEEAPGEDEEAPGAEVFVASSEPCVLLDSVRSWSDVESPSAEVDVVSLGLWVLLSVCSLDEEVESPSGAVVILVVV</sequence>
<dbReference type="Proteomes" id="UP001160390">
    <property type="component" value="Unassembled WGS sequence"/>
</dbReference>
<reference evidence="2" key="1">
    <citation type="submission" date="2023-01" db="EMBL/GenBank/DDBJ databases">
        <authorList>
            <person name="Piombo E."/>
        </authorList>
    </citation>
    <scope>NUCLEOTIDE SEQUENCE</scope>
</reference>
<dbReference type="EMBL" id="CABFNP030001297">
    <property type="protein sequence ID" value="CAI6098102.1"/>
    <property type="molecule type" value="Genomic_DNA"/>
</dbReference>